<evidence type="ECO:0000313" key="2">
    <source>
        <dbReference type="Proteomes" id="UP000187283"/>
    </source>
</evidence>
<dbReference type="EMBL" id="LSSN01000612">
    <property type="protein sequence ID" value="OMJ23067.1"/>
    <property type="molecule type" value="Genomic_DNA"/>
</dbReference>
<protein>
    <submittedName>
        <fullName evidence="1">Uncharacterized protein</fullName>
    </submittedName>
</protein>
<keyword evidence="2" id="KW-1185">Reference proteome</keyword>
<gene>
    <name evidence="1" type="ORF">AYI70_g2490</name>
</gene>
<sequence>MKQSAFLRLISVL</sequence>
<proteinExistence type="predicted"/>
<accession>A0A1R1Y7W2</accession>
<comment type="caution">
    <text evidence="1">The sequence shown here is derived from an EMBL/GenBank/DDBJ whole genome shotgun (WGS) entry which is preliminary data.</text>
</comment>
<name>A0A1R1Y7W2_9FUNG</name>
<evidence type="ECO:0000313" key="1">
    <source>
        <dbReference type="EMBL" id="OMJ23067.1"/>
    </source>
</evidence>
<dbReference type="Proteomes" id="UP000187283">
    <property type="component" value="Unassembled WGS sequence"/>
</dbReference>
<feature type="non-terminal residue" evidence="1">
    <location>
        <position position="13"/>
    </location>
</feature>
<organism evidence="1 2">
    <name type="scientific">Smittium culicis</name>
    <dbReference type="NCBI Taxonomy" id="133412"/>
    <lineage>
        <taxon>Eukaryota</taxon>
        <taxon>Fungi</taxon>
        <taxon>Fungi incertae sedis</taxon>
        <taxon>Zoopagomycota</taxon>
        <taxon>Kickxellomycotina</taxon>
        <taxon>Harpellomycetes</taxon>
        <taxon>Harpellales</taxon>
        <taxon>Legeriomycetaceae</taxon>
        <taxon>Smittium</taxon>
    </lineage>
</organism>
<reference evidence="1 2" key="1">
    <citation type="submission" date="2017-01" db="EMBL/GenBank/DDBJ databases">
        <authorList>
            <person name="Mah S.A."/>
            <person name="Swanson W.J."/>
            <person name="Moy G.W."/>
            <person name="Vacquier V.D."/>
        </authorList>
    </citation>
    <scope>NUCLEOTIDE SEQUENCE [LARGE SCALE GENOMIC DNA]</scope>
    <source>
        <strain evidence="1 2">GSMNP</strain>
    </source>
</reference>